<feature type="transmembrane region" description="Helical" evidence="8">
    <location>
        <begin position="872"/>
        <end position="889"/>
    </location>
</feature>
<keyword evidence="10" id="KW-1185">Reference proteome</keyword>
<comment type="subcellular location">
    <subcellularLocation>
        <location evidence="1">Cell membrane</location>
        <topology evidence="1">Multi-pass membrane protein</topology>
    </subcellularLocation>
</comment>
<keyword evidence="7 8" id="KW-0472">Membrane</keyword>
<dbReference type="InterPro" id="IPR001036">
    <property type="entry name" value="Acrflvin-R"/>
</dbReference>
<keyword evidence="5 8" id="KW-0812">Transmembrane</keyword>
<dbReference type="RefSeq" id="WP_394417824.1">
    <property type="nucleotide sequence ID" value="NZ_JBIGHX010000008.1"/>
</dbReference>
<evidence type="ECO:0000256" key="3">
    <source>
        <dbReference type="ARBA" id="ARBA00022448"/>
    </source>
</evidence>
<feature type="transmembrane region" description="Helical" evidence="8">
    <location>
        <begin position="363"/>
        <end position="383"/>
    </location>
</feature>
<feature type="transmembrane region" description="Helical" evidence="8">
    <location>
        <begin position="337"/>
        <end position="356"/>
    </location>
</feature>
<comment type="similarity">
    <text evidence="2">Belongs to the resistance-nodulation-cell division (RND) (TC 2.A.6) family.</text>
</comment>
<feature type="transmembrane region" description="Helical" evidence="8">
    <location>
        <begin position="896"/>
        <end position="916"/>
    </location>
</feature>
<organism evidence="9 10">
    <name type="scientific">Pelomonas lactea</name>
    <dbReference type="NCBI Taxonomy" id="3299030"/>
    <lineage>
        <taxon>Bacteria</taxon>
        <taxon>Pseudomonadati</taxon>
        <taxon>Pseudomonadota</taxon>
        <taxon>Betaproteobacteria</taxon>
        <taxon>Burkholderiales</taxon>
        <taxon>Sphaerotilaceae</taxon>
        <taxon>Roseateles</taxon>
    </lineage>
</organism>
<name>A0ABW7GPX6_9BURK</name>
<sequence length="1056" mass="114434">MIAALIRWSVTNRFLVLIATAFLVAAGLWSLARTPVDALPDLSDTQVIVRTTYPGKPPQVVEDLVTYPLTTTMLSVPGAKTVRGYSFFGDSFVYILFDDKTDPYWARSRVVEYLSQVQGRLPAGATAVLGPDATGVGWVYEYALIDRTGNSDLSQLRALNDWFLKFELKTVQDVSEVASIGGMVRQYQVVLDPDRMRAVGITQAMVIQALQKANQSSGGSVVEMAETEYMVRSQGFLKSLDDFRTIPLSVAGATPVLLRDVATVQVGPEMRRGIAELDGEGEVTGGVVVMRSGKNARTTIAAVKAKLEELKPSLPKGVEVIETYDRSKLIDRAVDNLRVKLIEEFVVVAVVCAVFLFHLRSALVAVVTLPVGVLTAFIVMHWQGVSANILSLGGVAIALGAMVDASVVLVEAVHKHLEHFEEKHARQPTVTERWELVAHASVEVGPALFFSLLVITLSFLPVFTLEAQEGRLFSPLAFTKTYAMAAAAGLSVTLVPVLMGYLIRGRIPKETANPLNRFLIAIYRPALEAVLRFPKATLVVAALVLAVTAFPVMRLGGEFMPPLDEGDLLYMPSALPGISVSKASELLQQTDRLIKTVPEVERVFGKAGRADTATDPAPLEMFETTIQFKPRDQWRAGMTPDKLIEELDQVVKVPGLSNVWVPPIRNRIDMLATGIKSPVGVKVAGADLATIDRLATQIESAVKGVPGVSSALAERLTGGRYIDVDVDRAAAARFGLSVADVQAVVSTAIGGDNVGEVIQGRERFPVNVRYPREVRDSLERLRQLPFVTEKGATVLLQDVARISVEEGPPMIRSENARLSGWVYVDVRGRDLRSVVHEMQEVVSKQVALPAGYAVSWSGQFEYLERATERLKVVVPVTLAVIFVLLYLLFRSAGDAALVMAAVPFSLVGGFWLIWALGHAISVATAVGFIALAGLAAEFGVVMLVYLQNAWKQRLAAGDAKNEETLLAAIREGAVLRVRPKAMTVAVVMAGLLPILFGHGTGSEVMIRIAAPMVGGMVTAPLLSMLVVPAAWLLLRRREFTLKVHPGGRLLRDGLPK</sequence>
<dbReference type="InterPro" id="IPR027463">
    <property type="entry name" value="AcrB_DN_DC_subdom"/>
</dbReference>
<dbReference type="SUPFAM" id="SSF82714">
    <property type="entry name" value="Multidrug efflux transporter AcrB TolC docking domain, DN and DC subdomains"/>
    <property type="match status" value="2"/>
</dbReference>
<feature type="transmembrane region" description="Helical" evidence="8">
    <location>
        <begin position="1008"/>
        <end position="1034"/>
    </location>
</feature>
<gene>
    <name evidence="9" type="ORF">ACG04Q_20835</name>
</gene>
<dbReference type="Proteomes" id="UP001606302">
    <property type="component" value="Unassembled WGS sequence"/>
</dbReference>
<feature type="transmembrane region" description="Helical" evidence="8">
    <location>
        <begin position="922"/>
        <end position="946"/>
    </location>
</feature>
<evidence type="ECO:0000256" key="8">
    <source>
        <dbReference type="SAM" id="Phobius"/>
    </source>
</evidence>
<accession>A0ABW7GPX6</accession>
<feature type="transmembrane region" description="Helical" evidence="8">
    <location>
        <begin position="389"/>
        <end position="413"/>
    </location>
</feature>
<dbReference type="Gene3D" id="3.30.70.1320">
    <property type="entry name" value="Multidrug efflux transporter AcrB pore domain like"/>
    <property type="match status" value="1"/>
</dbReference>
<feature type="transmembrane region" description="Helical" evidence="8">
    <location>
        <begin position="979"/>
        <end position="996"/>
    </location>
</feature>
<dbReference type="NCBIfam" id="TIGR00914">
    <property type="entry name" value="2A0601"/>
    <property type="match status" value="1"/>
</dbReference>
<evidence type="ECO:0000256" key="2">
    <source>
        <dbReference type="ARBA" id="ARBA00010942"/>
    </source>
</evidence>
<dbReference type="Gene3D" id="3.30.70.1430">
    <property type="entry name" value="Multidrug efflux transporter AcrB pore domain"/>
    <property type="match status" value="2"/>
</dbReference>
<dbReference type="InterPro" id="IPR004763">
    <property type="entry name" value="CusA-like"/>
</dbReference>
<feature type="transmembrane region" description="Helical" evidence="8">
    <location>
        <begin position="533"/>
        <end position="553"/>
    </location>
</feature>
<evidence type="ECO:0000313" key="10">
    <source>
        <dbReference type="Proteomes" id="UP001606302"/>
    </source>
</evidence>
<proteinExistence type="inferred from homology"/>
<keyword evidence="3" id="KW-0813">Transport</keyword>
<evidence type="ECO:0000256" key="6">
    <source>
        <dbReference type="ARBA" id="ARBA00022989"/>
    </source>
</evidence>
<dbReference type="Gene3D" id="3.30.70.1440">
    <property type="entry name" value="Multidrug efflux transporter AcrB pore domain"/>
    <property type="match status" value="1"/>
</dbReference>
<dbReference type="PANTHER" id="PTHR32063:SF19">
    <property type="entry name" value="CATION EFFLUX SYSTEM PROTEIN CUSA"/>
    <property type="match status" value="1"/>
</dbReference>
<evidence type="ECO:0000256" key="1">
    <source>
        <dbReference type="ARBA" id="ARBA00004651"/>
    </source>
</evidence>
<evidence type="ECO:0000313" key="9">
    <source>
        <dbReference type="EMBL" id="MFG6464031.1"/>
    </source>
</evidence>
<feature type="transmembrane region" description="Helical" evidence="8">
    <location>
        <begin position="434"/>
        <end position="462"/>
    </location>
</feature>
<dbReference type="EMBL" id="JBIGHX010000008">
    <property type="protein sequence ID" value="MFG6464031.1"/>
    <property type="molecule type" value="Genomic_DNA"/>
</dbReference>
<dbReference type="Pfam" id="PF00873">
    <property type="entry name" value="ACR_tran"/>
    <property type="match status" value="1"/>
</dbReference>
<dbReference type="Gene3D" id="3.30.2090.10">
    <property type="entry name" value="Multidrug efflux transporter AcrB TolC docking domain, DN and DC subdomains"/>
    <property type="match status" value="2"/>
</dbReference>
<dbReference type="SUPFAM" id="SSF82866">
    <property type="entry name" value="Multidrug efflux transporter AcrB transmembrane domain"/>
    <property type="match status" value="2"/>
</dbReference>
<keyword evidence="6 8" id="KW-1133">Transmembrane helix</keyword>
<dbReference type="Gene3D" id="1.20.1640.10">
    <property type="entry name" value="Multidrug efflux transporter AcrB transmembrane domain"/>
    <property type="match status" value="2"/>
</dbReference>
<keyword evidence="4" id="KW-1003">Cell membrane</keyword>
<feature type="transmembrane region" description="Helical" evidence="8">
    <location>
        <begin position="482"/>
        <end position="503"/>
    </location>
</feature>
<protein>
    <submittedName>
        <fullName evidence="9">Efflux RND transporter permease subunit</fullName>
    </submittedName>
</protein>
<evidence type="ECO:0000256" key="4">
    <source>
        <dbReference type="ARBA" id="ARBA00022475"/>
    </source>
</evidence>
<dbReference type="PRINTS" id="PR00702">
    <property type="entry name" value="ACRIFLAVINRP"/>
</dbReference>
<evidence type="ECO:0000256" key="5">
    <source>
        <dbReference type="ARBA" id="ARBA00022692"/>
    </source>
</evidence>
<dbReference type="PANTHER" id="PTHR32063">
    <property type="match status" value="1"/>
</dbReference>
<reference evidence="9 10" key="1">
    <citation type="submission" date="2024-08" db="EMBL/GenBank/DDBJ databases">
        <authorList>
            <person name="Lu H."/>
        </authorList>
    </citation>
    <scope>NUCLEOTIDE SEQUENCE [LARGE SCALE GENOMIC DNA]</scope>
    <source>
        <strain evidence="9 10">DXS20W</strain>
    </source>
</reference>
<comment type="caution">
    <text evidence="9">The sequence shown here is derived from an EMBL/GenBank/DDBJ whole genome shotgun (WGS) entry which is preliminary data.</text>
</comment>
<evidence type="ECO:0000256" key="7">
    <source>
        <dbReference type="ARBA" id="ARBA00023136"/>
    </source>
</evidence>
<dbReference type="SUPFAM" id="SSF82693">
    <property type="entry name" value="Multidrug efflux transporter AcrB pore domain, PN1, PN2, PC1 and PC2 subdomains"/>
    <property type="match status" value="2"/>
</dbReference>